<dbReference type="EMBL" id="JAQMWT010000037">
    <property type="protein sequence ID" value="KAJ8613020.1"/>
    <property type="molecule type" value="Genomic_DNA"/>
</dbReference>
<dbReference type="Proteomes" id="UP001230188">
    <property type="component" value="Unassembled WGS sequence"/>
</dbReference>
<dbReference type="Gene3D" id="2.40.50.1070">
    <property type="match status" value="1"/>
</dbReference>
<keyword evidence="2 4" id="KW-0808">Transferase</keyword>
<gene>
    <name evidence="6" type="ORF">CTAYLR_004042</name>
</gene>
<keyword evidence="7" id="KW-1185">Reference proteome</keyword>
<dbReference type="GO" id="GO:0006396">
    <property type="term" value="P:RNA processing"/>
    <property type="evidence" value="ECO:0007669"/>
    <property type="project" value="InterPro"/>
</dbReference>
<comment type="caution">
    <text evidence="6">The sequence shown here is derived from an EMBL/GenBank/DDBJ whole genome shotgun (WGS) entry which is preliminary data.</text>
</comment>
<evidence type="ECO:0000313" key="7">
    <source>
        <dbReference type="Proteomes" id="UP001230188"/>
    </source>
</evidence>
<dbReference type="InterPro" id="IPR053304">
    <property type="entry name" value="RNA_M5U_MTase"/>
</dbReference>
<dbReference type="PANTHER" id="PTHR47548:SF1">
    <property type="entry name" value="S-ADENOSYL-L-METHIONINE-DEPENDENT METHYLTRANSFERASES SUPERFAMILY PROTEIN"/>
    <property type="match status" value="1"/>
</dbReference>
<dbReference type="AlphaFoldDB" id="A0AAD7UPZ2"/>
<evidence type="ECO:0000256" key="2">
    <source>
        <dbReference type="ARBA" id="ARBA00022679"/>
    </source>
</evidence>
<organism evidence="6 7">
    <name type="scientific">Chrysophaeum taylorii</name>
    <dbReference type="NCBI Taxonomy" id="2483200"/>
    <lineage>
        <taxon>Eukaryota</taxon>
        <taxon>Sar</taxon>
        <taxon>Stramenopiles</taxon>
        <taxon>Ochrophyta</taxon>
        <taxon>Pelagophyceae</taxon>
        <taxon>Pelagomonadales</taxon>
        <taxon>Pelagomonadaceae</taxon>
        <taxon>Chrysophaeum</taxon>
    </lineage>
</organism>
<dbReference type="InterPro" id="IPR029063">
    <property type="entry name" value="SAM-dependent_MTases_sf"/>
</dbReference>
<feature type="binding site" evidence="4">
    <location>
        <position position="354"/>
    </location>
    <ligand>
        <name>S-adenosyl-L-methionine</name>
        <dbReference type="ChEBI" id="CHEBI:59789"/>
    </ligand>
</feature>
<keyword evidence="1 4" id="KW-0489">Methyltransferase</keyword>
<reference evidence="6" key="1">
    <citation type="submission" date="2023-01" db="EMBL/GenBank/DDBJ databases">
        <title>Metagenome sequencing of chrysophaentin producing Chrysophaeum taylorii.</title>
        <authorList>
            <person name="Davison J."/>
            <person name="Bewley C."/>
        </authorList>
    </citation>
    <scope>NUCLEOTIDE SEQUENCE</scope>
    <source>
        <strain evidence="6">NIES-1699</strain>
    </source>
</reference>
<protein>
    <submittedName>
        <fullName evidence="6">Uncharacterized protein</fullName>
    </submittedName>
</protein>
<feature type="chain" id="PRO_5042211590" evidence="5">
    <location>
        <begin position="20"/>
        <end position="473"/>
    </location>
</feature>
<evidence type="ECO:0000256" key="3">
    <source>
        <dbReference type="ARBA" id="ARBA00022691"/>
    </source>
</evidence>
<sequence>MWVVLFAVASGLQPSVVVSKPVHYLDDDSAIECSHFEECSGCAVRSSLAATPTALRARGRLEPLLGRRLEVVVGSPRRWRTQARLAAAPPLEAKSWDAGARLGLYLGGTHEVSSIPECEVHAAAVNAAARVVETACDDAGARGGEDLRYAQFQVERSTGKVALCLVWNRENAKEAAPVLPRLVSRLWPRKNKKTHETWASIWVNYRGSGGGNAILAPNAFRLLRGREFVEEKLFSSPSDLVDTDLELSFSPQVFRQANLDAFARLVLDLARWVPDGAIVCELYAGVGAIGLSLRPRLGELRCSDGNPHAERCFDLAARAQEARADRLCEASFLPLEAPDAFDLDAPGADVLIVDPPRRGLDPEVLEALTTDDDKVASLSRLIYVSCGFDAFERDLAALAPQKNAKWKLVHAQAHVFFPGSDHVETLAVFDRSSRRGHIINPLVEKKTRPFDEERGVFCSAVFRIFFSVQTKED</sequence>
<keyword evidence="3 4" id="KW-0949">S-adenosyl-L-methionine</keyword>
<feature type="active site" description="Nucleophile" evidence="4">
    <location>
        <position position="386"/>
    </location>
</feature>
<dbReference type="GO" id="GO:0008173">
    <property type="term" value="F:RNA methyltransferase activity"/>
    <property type="evidence" value="ECO:0007669"/>
    <property type="project" value="InterPro"/>
</dbReference>
<keyword evidence="5" id="KW-0732">Signal</keyword>
<dbReference type="SUPFAM" id="SSF53335">
    <property type="entry name" value="S-adenosyl-L-methionine-dependent methyltransferases"/>
    <property type="match status" value="1"/>
</dbReference>
<evidence type="ECO:0000256" key="5">
    <source>
        <dbReference type="SAM" id="SignalP"/>
    </source>
</evidence>
<feature type="binding site" evidence="4">
    <location>
        <position position="283"/>
    </location>
    <ligand>
        <name>S-adenosyl-L-methionine</name>
        <dbReference type="ChEBI" id="CHEBI:59789"/>
    </ligand>
</feature>
<dbReference type="GO" id="GO:0032259">
    <property type="term" value="P:methylation"/>
    <property type="evidence" value="ECO:0007669"/>
    <property type="project" value="UniProtKB-KW"/>
</dbReference>
<dbReference type="PROSITE" id="PS51687">
    <property type="entry name" value="SAM_MT_RNA_M5U"/>
    <property type="match status" value="1"/>
</dbReference>
<evidence type="ECO:0000256" key="1">
    <source>
        <dbReference type="ARBA" id="ARBA00022603"/>
    </source>
</evidence>
<comment type="similarity">
    <text evidence="4">Belongs to the class I-like SAM-binding methyltransferase superfamily. RNA M5U methyltransferase family.</text>
</comment>
<feature type="binding site" evidence="4">
    <location>
        <position position="304"/>
    </location>
    <ligand>
        <name>S-adenosyl-L-methionine</name>
        <dbReference type="ChEBI" id="CHEBI:59789"/>
    </ligand>
</feature>
<dbReference type="InterPro" id="IPR010280">
    <property type="entry name" value="U5_MeTrfase_fam"/>
</dbReference>
<dbReference type="Gene3D" id="3.40.50.150">
    <property type="entry name" value="Vaccinia Virus protein VP39"/>
    <property type="match status" value="1"/>
</dbReference>
<name>A0AAD7UPZ2_9STRA</name>
<evidence type="ECO:0000313" key="6">
    <source>
        <dbReference type="EMBL" id="KAJ8613020.1"/>
    </source>
</evidence>
<evidence type="ECO:0000256" key="4">
    <source>
        <dbReference type="PROSITE-ProRule" id="PRU01024"/>
    </source>
</evidence>
<dbReference type="PANTHER" id="PTHR47548">
    <property type="entry name" value="BNAA06G32370D PROTEIN"/>
    <property type="match status" value="1"/>
</dbReference>
<feature type="binding site" evidence="4">
    <location>
        <position position="256"/>
    </location>
    <ligand>
        <name>S-adenosyl-L-methionine</name>
        <dbReference type="ChEBI" id="CHEBI:59789"/>
    </ligand>
</feature>
<accession>A0AAD7UPZ2</accession>
<feature type="signal peptide" evidence="5">
    <location>
        <begin position="1"/>
        <end position="19"/>
    </location>
</feature>
<proteinExistence type="inferred from homology"/>